<comment type="subcellular location">
    <subcellularLocation>
        <location evidence="1">Nucleus</location>
    </subcellularLocation>
</comment>
<dbReference type="FunFam" id="1.10.30.10:FF:000002">
    <property type="entry name" value="transcription factor Sox-2"/>
    <property type="match status" value="1"/>
</dbReference>
<feature type="compositionally biased region" description="Basic residues" evidence="5">
    <location>
        <begin position="275"/>
        <end position="288"/>
    </location>
</feature>
<dbReference type="OrthoDB" id="6247875at2759"/>
<name>A0A9J6FP59_HAELO</name>
<evidence type="ECO:0000313" key="7">
    <source>
        <dbReference type="EMBL" id="KAH9363788.1"/>
    </source>
</evidence>
<evidence type="ECO:0000256" key="2">
    <source>
        <dbReference type="ARBA" id="ARBA00023125"/>
    </source>
</evidence>
<dbReference type="Proteomes" id="UP000821853">
    <property type="component" value="Chromosome 10"/>
</dbReference>
<evidence type="ECO:0000259" key="6">
    <source>
        <dbReference type="PROSITE" id="PS50118"/>
    </source>
</evidence>
<feature type="compositionally biased region" description="Polar residues" evidence="5">
    <location>
        <begin position="228"/>
        <end position="240"/>
    </location>
</feature>
<evidence type="ECO:0000256" key="4">
    <source>
        <dbReference type="PROSITE-ProRule" id="PRU00267"/>
    </source>
</evidence>
<dbReference type="PANTHER" id="PTHR10270">
    <property type="entry name" value="SOX TRANSCRIPTION FACTOR"/>
    <property type="match status" value="1"/>
</dbReference>
<dbReference type="CDD" id="cd22032">
    <property type="entry name" value="HMG-box_SoxF"/>
    <property type="match status" value="1"/>
</dbReference>
<dbReference type="GO" id="GO:0001228">
    <property type="term" value="F:DNA-binding transcription activator activity, RNA polymerase II-specific"/>
    <property type="evidence" value="ECO:0007669"/>
    <property type="project" value="TreeGrafter"/>
</dbReference>
<dbReference type="InterPro" id="IPR009071">
    <property type="entry name" value="HMG_box_dom"/>
</dbReference>
<accession>A0A9J6FP59</accession>
<dbReference type="PROSITE" id="PS50118">
    <property type="entry name" value="HMG_BOX_2"/>
    <property type="match status" value="1"/>
</dbReference>
<feature type="region of interest" description="Disordered" evidence="5">
    <location>
        <begin position="134"/>
        <end position="179"/>
    </location>
</feature>
<feature type="domain" description="HMG box" evidence="6">
    <location>
        <begin position="417"/>
        <end position="485"/>
    </location>
</feature>
<dbReference type="InterPro" id="IPR050140">
    <property type="entry name" value="SRY-related_HMG-box_TF-like"/>
</dbReference>
<feature type="compositionally biased region" description="Basic and acidic residues" evidence="5">
    <location>
        <begin position="243"/>
        <end position="261"/>
    </location>
</feature>
<feature type="region of interest" description="Disordered" evidence="5">
    <location>
        <begin position="37"/>
        <end position="88"/>
    </location>
</feature>
<dbReference type="GO" id="GO:0005634">
    <property type="term" value="C:nucleus"/>
    <property type="evidence" value="ECO:0007669"/>
    <property type="project" value="UniProtKB-SubCell"/>
</dbReference>
<dbReference type="Pfam" id="PF00505">
    <property type="entry name" value="HMG_box"/>
    <property type="match status" value="1"/>
</dbReference>
<keyword evidence="8" id="KW-1185">Reference proteome</keyword>
<keyword evidence="2 4" id="KW-0238">DNA-binding</keyword>
<dbReference type="Gene3D" id="1.10.30.10">
    <property type="entry name" value="High mobility group box domain"/>
    <property type="match status" value="1"/>
</dbReference>
<dbReference type="SMART" id="SM00398">
    <property type="entry name" value="HMG"/>
    <property type="match status" value="1"/>
</dbReference>
<dbReference type="GO" id="GO:0000978">
    <property type="term" value="F:RNA polymerase II cis-regulatory region sequence-specific DNA binding"/>
    <property type="evidence" value="ECO:0007669"/>
    <property type="project" value="TreeGrafter"/>
</dbReference>
<dbReference type="SUPFAM" id="SSF47095">
    <property type="entry name" value="HMG-box"/>
    <property type="match status" value="1"/>
</dbReference>
<feature type="region of interest" description="Disordered" evidence="5">
    <location>
        <begin position="191"/>
        <end position="325"/>
    </location>
</feature>
<evidence type="ECO:0000313" key="8">
    <source>
        <dbReference type="Proteomes" id="UP000821853"/>
    </source>
</evidence>
<protein>
    <recommendedName>
        <fullName evidence="6">HMG box domain-containing protein</fullName>
    </recommendedName>
</protein>
<comment type="caution">
    <text evidence="7">The sequence shown here is derived from an EMBL/GenBank/DDBJ whole genome shotgun (WGS) entry which is preliminary data.</text>
</comment>
<dbReference type="GO" id="GO:0030154">
    <property type="term" value="P:cell differentiation"/>
    <property type="evidence" value="ECO:0007669"/>
    <property type="project" value="TreeGrafter"/>
</dbReference>
<dbReference type="AlphaFoldDB" id="A0A9J6FP59"/>
<evidence type="ECO:0000256" key="5">
    <source>
        <dbReference type="SAM" id="MobiDB-lite"/>
    </source>
</evidence>
<sequence length="767" mass="84224">MLKRKAVGSVILWVQERENVEVVRLCKTRKLQLRGSVGTISNSDDSGSRRARRALDGRSKRSKRDLREQRARQPGGEAARPALSGLFNGERQPAERERLEHPEKENAAGAAWIRIATSTDPAHQHKHRIMQKERVAGGVASGERPVPPNDTAADDGGTPGRVVASLGSDPRPEGDPAGRCHWRARIKLSPPKTELAAATQLQPRETSLRFGGPAAREAKPPRRARNLSGMSTSARGSSVIHQARRDARSREAQRRSPRSREAQLLAPRSPLLAQRRGRCSSRRTRHVKLPVNGTRSGSPPPRTNRARRSAATPAQQARAPPRLRAGQRACVRHPPRPLAARHVWMTYCPGSVPIGRAGRAGGRLGAEPKHGRAVDAAAQRRAGMQREQHDPRELELAPPRPPVAAAIAAGKRPEQRIRRPMNAFMVWAKGERKRLADENPDLHNADLSKMLGKKWRGLTLQERRPFVEEAERLRLQHMQDYPNYKVPAAETQTRQARLTARPDETGGGNGGGLQTPPDSSPARGSPPDCSSRLMPEMPYETPVPPTPELSPMEPEECCGQLDDGTGGHLSQLMCKFNDKSMFLKNVRPPYRTHTQRGLGPPPGLTQQHHGLAVNTSSAGGYAFQRTTPTYYQQLYAATSPYGPPQGDLPQDAYYGPPEPLYAPQPQDSFLEHSDLVQFLDAATAASPVGTAGGYPPPLTLEHATYETLGSEPPQCGIEYSTMPPQPHHPYGLYATHHHHSHHQQELHHQEPGAGIIAALAETRHIMS</sequence>
<feature type="DNA-binding region" description="HMG box" evidence="4">
    <location>
        <begin position="417"/>
        <end position="485"/>
    </location>
</feature>
<feature type="compositionally biased region" description="Low complexity" evidence="5">
    <location>
        <begin position="309"/>
        <end position="325"/>
    </location>
</feature>
<evidence type="ECO:0000256" key="1">
    <source>
        <dbReference type="ARBA" id="ARBA00004123"/>
    </source>
</evidence>
<organism evidence="7 8">
    <name type="scientific">Haemaphysalis longicornis</name>
    <name type="common">Bush tick</name>
    <dbReference type="NCBI Taxonomy" id="44386"/>
    <lineage>
        <taxon>Eukaryota</taxon>
        <taxon>Metazoa</taxon>
        <taxon>Ecdysozoa</taxon>
        <taxon>Arthropoda</taxon>
        <taxon>Chelicerata</taxon>
        <taxon>Arachnida</taxon>
        <taxon>Acari</taxon>
        <taxon>Parasitiformes</taxon>
        <taxon>Ixodida</taxon>
        <taxon>Ixodoidea</taxon>
        <taxon>Ixodidae</taxon>
        <taxon>Haemaphysalinae</taxon>
        <taxon>Haemaphysalis</taxon>
    </lineage>
</organism>
<keyword evidence="3 4" id="KW-0539">Nucleus</keyword>
<gene>
    <name evidence="7" type="ORF">HPB48_019748</name>
</gene>
<feature type="compositionally biased region" description="Basic and acidic residues" evidence="5">
    <location>
        <begin position="53"/>
        <end position="71"/>
    </location>
</feature>
<reference evidence="7 8" key="1">
    <citation type="journal article" date="2020" name="Cell">
        <title>Large-Scale Comparative Analyses of Tick Genomes Elucidate Their Genetic Diversity and Vector Capacities.</title>
        <authorList>
            <consortium name="Tick Genome and Microbiome Consortium (TIGMIC)"/>
            <person name="Jia N."/>
            <person name="Wang J."/>
            <person name="Shi W."/>
            <person name="Du L."/>
            <person name="Sun Y."/>
            <person name="Zhan W."/>
            <person name="Jiang J.F."/>
            <person name="Wang Q."/>
            <person name="Zhang B."/>
            <person name="Ji P."/>
            <person name="Bell-Sakyi L."/>
            <person name="Cui X.M."/>
            <person name="Yuan T.T."/>
            <person name="Jiang B.G."/>
            <person name="Yang W.F."/>
            <person name="Lam T.T."/>
            <person name="Chang Q.C."/>
            <person name="Ding S.J."/>
            <person name="Wang X.J."/>
            <person name="Zhu J.G."/>
            <person name="Ruan X.D."/>
            <person name="Zhao L."/>
            <person name="Wei J.T."/>
            <person name="Ye R.Z."/>
            <person name="Que T.C."/>
            <person name="Du C.H."/>
            <person name="Zhou Y.H."/>
            <person name="Cheng J.X."/>
            <person name="Dai P.F."/>
            <person name="Guo W.B."/>
            <person name="Han X.H."/>
            <person name="Huang E.J."/>
            <person name="Li L.F."/>
            <person name="Wei W."/>
            <person name="Gao Y.C."/>
            <person name="Liu J.Z."/>
            <person name="Shao H.Z."/>
            <person name="Wang X."/>
            <person name="Wang C.C."/>
            <person name="Yang T.C."/>
            <person name="Huo Q.B."/>
            <person name="Li W."/>
            <person name="Chen H.Y."/>
            <person name="Chen S.E."/>
            <person name="Zhou L.G."/>
            <person name="Ni X.B."/>
            <person name="Tian J.H."/>
            <person name="Sheng Y."/>
            <person name="Liu T."/>
            <person name="Pan Y.S."/>
            <person name="Xia L.Y."/>
            <person name="Li J."/>
            <person name="Zhao F."/>
            <person name="Cao W.C."/>
        </authorList>
    </citation>
    <scope>NUCLEOTIDE SEQUENCE [LARGE SCALE GENOMIC DNA]</scope>
    <source>
        <strain evidence="7">HaeL-2018</strain>
    </source>
</reference>
<evidence type="ECO:0000256" key="3">
    <source>
        <dbReference type="ARBA" id="ARBA00023242"/>
    </source>
</evidence>
<dbReference type="InterPro" id="IPR036910">
    <property type="entry name" value="HMG_box_dom_sf"/>
</dbReference>
<dbReference type="EMBL" id="JABSTR010000002">
    <property type="protein sequence ID" value="KAH9363788.1"/>
    <property type="molecule type" value="Genomic_DNA"/>
</dbReference>
<dbReference type="PANTHER" id="PTHR10270:SF317">
    <property type="entry name" value="TRANSCRIPTION FACTOR SOX-15-RELATED"/>
    <property type="match status" value="1"/>
</dbReference>
<feature type="region of interest" description="Disordered" evidence="5">
    <location>
        <begin position="500"/>
        <end position="554"/>
    </location>
</feature>
<proteinExistence type="predicted"/>
<dbReference type="VEuPathDB" id="VectorBase:HLOH_054050"/>